<dbReference type="GO" id="GO:0005576">
    <property type="term" value="C:extracellular region"/>
    <property type="evidence" value="ECO:0007669"/>
    <property type="project" value="UniProtKB-SubCell"/>
</dbReference>
<feature type="compositionally biased region" description="Basic and acidic residues" evidence="6">
    <location>
        <begin position="191"/>
        <end position="203"/>
    </location>
</feature>
<feature type="chain" id="PRO_5001830381" evidence="7">
    <location>
        <begin position="26"/>
        <end position="1012"/>
    </location>
</feature>
<feature type="compositionally biased region" description="Basic and acidic residues" evidence="6">
    <location>
        <begin position="141"/>
        <end position="150"/>
    </location>
</feature>
<dbReference type="PANTHER" id="PTHR11475">
    <property type="entry name" value="OXIDASE/PEROXIDASE"/>
    <property type="match status" value="1"/>
</dbReference>
<feature type="compositionally biased region" description="Basic and acidic residues" evidence="6">
    <location>
        <begin position="163"/>
        <end position="183"/>
    </location>
</feature>
<feature type="compositionally biased region" description="Basic and acidic residues" evidence="6">
    <location>
        <begin position="271"/>
        <end position="283"/>
    </location>
</feature>
<gene>
    <name evidence="8" type="ORF">X975_22553</name>
</gene>
<feature type="signal peptide" evidence="7">
    <location>
        <begin position="1"/>
        <end position="25"/>
    </location>
</feature>
<dbReference type="PROSITE" id="PS50292">
    <property type="entry name" value="PEROXIDASE_3"/>
    <property type="match status" value="1"/>
</dbReference>
<evidence type="ECO:0000313" key="8">
    <source>
        <dbReference type="EMBL" id="KFM74184.1"/>
    </source>
</evidence>
<feature type="non-terminal residue" evidence="8">
    <location>
        <position position="1012"/>
    </location>
</feature>
<proteinExistence type="predicted"/>
<evidence type="ECO:0000256" key="4">
    <source>
        <dbReference type="ARBA" id="ARBA00022729"/>
    </source>
</evidence>
<keyword evidence="3 8" id="KW-0560">Oxidoreductase</keyword>
<organism evidence="8 9">
    <name type="scientific">Stegodyphus mimosarum</name>
    <name type="common">African social velvet spider</name>
    <dbReference type="NCBI Taxonomy" id="407821"/>
    <lineage>
        <taxon>Eukaryota</taxon>
        <taxon>Metazoa</taxon>
        <taxon>Ecdysozoa</taxon>
        <taxon>Arthropoda</taxon>
        <taxon>Chelicerata</taxon>
        <taxon>Arachnida</taxon>
        <taxon>Araneae</taxon>
        <taxon>Araneomorphae</taxon>
        <taxon>Entelegynae</taxon>
        <taxon>Eresoidea</taxon>
        <taxon>Eresidae</taxon>
        <taxon>Stegodyphus</taxon>
    </lineage>
</organism>
<keyword evidence="5" id="KW-0349">Heme</keyword>
<feature type="compositionally biased region" description="Basic and acidic residues" evidence="6">
    <location>
        <begin position="211"/>
        <end position="220"/>
    </location>
</feature>
<reference evidence="8 9" key="1">
    <citation type="submission" date="2013-11" db="EMBL/GenBank/DDBJ databases">
        <title>Genome sequencing of Stegodyphus mimosarum.</title>
        <authorList>
            <person name="Bechsgaard J."/>
        </authorList>
    </citation>
    <scope>NUCLEOTIDE SEQUENCE [LARGE SCALE GENOMIC DNA]</scope>
</reference>
<evidence type="ECO:0000256" key="2">
    <source>
        <dbReference type="ARBA" id="ARBA00022525"/>
    </source>
</evidence>
<dbReference type="OrthoDB" id="823504at2759"/>
<dbReference type="FunFam" id="1.10.640.10:FF:000003">
    <property type="entry name" value="chorion peroxidase"/>
    <property type="match status" value="1"/>
</dbReference>
<dbReference type="GO" id="GO:0020037">
    <property type="term" value="F:heme binding"/>
    <property type="evidence" value="ECO:0007669"/>
    <property type="project" value="InterPro"/>
</dbReference>
<name>A0A087U9Z5_STEMI</name>
<dbReference type="GO" id="GO:0006979">
    <property type="term" value="P:response to oxidative stress"/>
    <property type="evidence" value="ECO:0007669"/>
    <property type="project" value="InterPro"/>
</dbReference>
<dbReference type="GO" id="GO:0046872">
    <property type="term" value="F:metal ion binding"/>
    <property type="evidence" value="ECO:0007669"/>
    <property type="project" value="UniProtKB-KW"/>
</dbReference>
<keyword evidence="2" id="KW-0964">Secreted</keyword>
<protein>
    <submittedName>
        <fullName evidence="8">Chorion peroxidase</fullName>
    </submittedName>
</protein>
<dbReference type="SUPFAM" id="SSF48113">
    <property type="entry name" value="Heme-dependent peroxidases"/>
    <property type="match status" value="1"/>
</dbReference>
<sequence>MFSGFYIIIFCTVLLAIFFSQTLNARQIYSDDYDFDTPDSSHNNSEEFAIDISHVRKNYQDEFDFVVSDLSQNNSQEFVIDVLHIPKIDQDEFDTGPSHSNQNNSEESYSDISHIRKNDGVEFDIGPSNSSQNNSEEPDSDISHTMKNDRDEFDIGPSYSSRSKSEESDIDISHTMKSDRDESNSEESDIDISHTMKSDRDESNSEEPDIDISHTMKSDRDEFDIGPPYSSRSNSEESDIDISHTMKSDRDEFDIGPSYSSQSNSEESDIDISHTMKSDRDESNSEESDIDISHTMKSDRDESNSEESDIAISHTMKSDRDEFDIGPSYSSQNNSEEFYIDTSYVKQNYLGEFNFDKILDSYVEALAFRKHLNKQYQRIIPDVTDVNSNRNFNLDEEVTRREELQHIFEFIANETKMYEMPEETRSELIGKIQENPKFHEIVSNCKKSLPSPDCDPSSIYRTFDGTCNNLEHPTWGSILTCTERLLPAYYKGYSDFPESVKGGPLPDARKLSVNLFPDKNQPAKKVSQMFAFFGQLLSHDITLTPPSTIGGLPLQCCPEIKAVHPQCMALPYSTDDPFFSQFNYTCTNLVRSAVCPTCTLDQRRHPNQVTAFIDCSFVYGVNEKEASYLRRNDGTGKLRTQNGNLMPKELDWPKDLNCVKKDKEFCFRSGDARANQHTILAALHTIFVREHNRMATEMKQLNPHWDEETTFQETRKILGAIMQCLTYKEFLPLLLGPAVMSDYKLWLNISQYDSTQNPNIYIEFNTAAFRLHNLINTVVNENSTSNSKLLMRDTYAIHKPIHEGRIGALLGGATKCPAHKFGRWMVDDVTKYMYRKVGTSFGLDIASTNIHRTRDHGIPPYVQLLSYCKDNKINVNNFDDLIQVMDSDNVELLKQNYKDVADIDAWVGVYMERNDDSAILPPTAACITATQFKNIKNGDRFLFTNRGLRSSFRFDQIKSIYSVSLSRLICDNTDVKVMQKNAMLSPSDENPLVPCSSLPKIDLSLWKEETAI</sequence>
<keyword evidence="5" id="KW-0408">Iron</keyword>
<dbReference type="PRINTS" id="PR00457">
    <property type="entry name" value="ANPEROXIDASE"/>
</dbReference>
<feature type="compositionally biased region" description="Basic and acidic residues" evidence="6">
    <location>
        <begin position="241"/>
        <end position="250"/>
    </location>
</feature>
<evidence type="ECO:0000256" key="3">
    <source>
        <dbReference type="ARBA" id="ARBA00022559"/>
    </source>
</evidence>
<dbReference type="EMBL" id="KK118907">
    <property type="protein sequence ID" value="KFM74184.1"/>
    <property type="molecule type" value="Genomic_DNA"/>
</dbReference>
<keyword evidence="5" id="KW-0479">Metal-binding</keyword>
<feature type="region of interest" description="Disordered" evidence="6">
    <location>
        <begin position="91"/>
        <end position="334"/>
    </location>
</feature>
<dbReference type="Pfam" id="PF03098">
    <property type="entry name" value="An_peroxidase"/>
    <property type="match status" value="1"/>
</dbReference>
<accession>A0A087U9Z5</accession>
<dbReference type="Proteomes" id="UP000054359">
    <property type="component" value="Unassembled WGS sequence"/>
</dbReference>
<keyword evidence="4 7" id="KW-0732">Signal</keyword>
<keyword evidence="3 8" id="KW-0575">Peroxidase</keyword>
<feature type="compositionally biased region" description="Basic and acidic residues" evidence="6">
    <location>
        <begin position="291"/>
        <end position="303"/>
    </location>
</feature>
<evidence type="ECO:0000313" key="9">
    <source>
        <dbReference type="Proteomes" id="UP000054359"/>
    </source>
</evidence>
<feature type="binding site" description="axial binding residue" evidence="5">
    <location>
        <position position="772"/>
    </location>
    <ligand>
        <name>heme b</name>
        <dbReference type="ChEBI" id="CHEBI:60344"/>
    </ligand>
    <ligandPart>
        <name>Fe</name>
        <dbReference type="ChEBI" id="CHEBI:18248"/>
    </ligandPart>
</feature>
<evidence type="ECO:0000256" key="5">
    <source>
        <dbReference type="PIRSR" id="PIRSR619791-2"/>
    </source>
</evidence>
<dbReference type="AlphaFoldDB" id="A0A087U9Z5"/>
<dbReference type="PANTHER" id="PTHR11475:SF134">
    <property type="entry name" value="LD42267P"/>
    <property type="match status" value="1"/>
</dbReference>
<dbReference type="Gene3D" id="1.10.640.10">
    <property type="entry name" value="Haem peroxidase domain superfamily, animal type"/>
    <property type="match status" value="1"/>
</dbReference>
<dbReference type="InterPro" id="IPR037120">
    <property type="entry name" value="Haem_peroxidase_sf_animal"/>
</dbReference>
<dbReference type="InterPro" id="IPR019791">
    <property type="entry name" value="Haem_peroxidase_animal"/>
</dbReference>
<evidence type="ECO:0000256" key="1">
    <source>
        <dbReference type="ARBA" id="ARBA00004613"/>
    </source>
</evidence>
<comment type="subcellular location">
    <subcellularLocation>
        <location evidence="1">Secreted</location>
    </subcellularLocation>
</comment>
<dbReference type="InterPro" id="IPR010255">
    <property type="entry name" value="Haem_peroxidase_sf"/>
</dbReference>
<dbReference type="GO" id="GO:0004601">
    <property type="term" value="F:peroxidase activity"/>
    <property type="evidence" value="ECO:0007669"/>
    <property type="project" value="UniProtKB-KW"/>
</dbReference>
<evidence type="ECO:0000256" key="7">
    <source>
        <dbReference type="SAM" id="SignalP"/>
    </source>
</evidence>
<keyword evidence="9" id="KW-1185">Reference proteome</keyword>
<dbReference type="STRING" id="407821.A0A087U9Z5"/>
<evidence type="ECO:0000256" key="6">
    <source>
        <dbReference type="SAM" id="MobiDB-lite"/>
    </source>
</evidence>
<feature type="compositionally biased region" description="Polar residues" evidence="6">
    <location>
        <begin position="97"/>
        <end position="111"/>
    </location>
</feature>